<evidence type="ECO:0000256" key="6">
    <source>
        <dbReference type="ARBA" id="ARBA00022753"/>
    </source>
</evidence>
<sequence length="360" mass="40585">MVSEPPVSIQKEIKPFLSRANEVAIANPAIAYFCKLYCAQLILDKKLHQNSGEITAFVTGLLDDIEEMKSSGSQDLQELISDESKGLEYVKNFAFSIFENLNNQMETHNVTRSTATGFIAVLNFLQLLKLWDPQDEELTKEVAHRIKYAKFHAARILKAFKNGEDPNDYELPKPKNNNEDEEAIAKLEEQLKNEKVVGSEEVDKHDSYDDNSREDHVAVDNDDDDEEEEEEESSSIRSMTPPLSANQTINDSSNASFIDNDQALKEREAKKFLALQQGLSHAIPRPANDSFELEIKPKPALSSRSSLSRVSKPDVKTIMDETELISKAQKHAKYAISALNYEDKPTAILELRKALDLLEN</sequence>
<evidence type="ECO:0000256" key="9">
    <source>
        <dbReference type="SAM" id="MobiDB-lite"/>
    </source>
</evidence>
<evidence type="ECO:0000256" key="5">
    <source>
        <dbReference type="ARBA" id="ARBA00022490"/>
    </source>
</evidence>
<comment type="caution">
    <text evidence="12">The sequence shown here is derived from an EMBL/GenBank/DDBJ whole genome shotgun (WGS) entry which is preliminary data.</text>
</comment>
<protein>
    <submittedName>
        <fullName evidence="12">Vta1 protein</fullName>
    </submittedName>
</protein>
<keyword evidence="13" id="KW-1185">Reference proteome</keyword>
<dbReference type="PANTHER" id="PTHR46009">
    <property type="entry name" value="VACUOLAR PROTEIN SORTING-ASSOCIATED PROTEIN VTA1 HOMOLOG"/>
    <property type="match status" value="1"/>
</dbReference>
<evidence type="ECO:0000259" key="11">
    <source>
        <dbReference type="Pfam" id="PF18097"/>
    </source>
</evidence>
<comment type="similarity">
    <text evidence="3">Belongs to the VTA1 family.</text>
</comment>
<gene>
    <name evidence="12" type="ORF">DASC09_009300</name>
</gene>
<dbReference type="EMBL" id="BTFZ01000002">
    <property type="protein sequence ID" value="GMM33605.1"/>
    <property type="molecule type" value="Genomic_DNA"/>
</dbReference>
<reference evidence="12 13" key="1">
    <citation type="journal article" date="2023" name="Elife">
        <title>Identification of key yeast species and microbe-microbe interactions impacting larval growth of Drosophila in the wild.</title>
        <authorList>
            <person name="Mure A."/>
            <person name="Sugiura Y."/>
            <person name="Maeda R."/>
            <person name="Honda K."/>
            <person name="Sakurai N."/>
            <person name="Takahashi Y."/>
            <person name="Watada M."/>
            <person name="Katoh T."/>
            <person name="Gotoh A."/>
            <person name="Gotoh Y."/>
            <person name="Taniguchi I."/>
            <person name="Nakamura K."/>
            <person name="Hayashi T."/>
            <person name="Katayama T."/>
            <person name="Uemura T."/>
            <person name="Hattori Y."/>
        </authorList>
    </citation>
    <scope>NUCLEOTIDE SEQUENCE [LARGE SCALE GENOMIC DNA]</scope>
    <source>
        <strain evidence="12 13">SC-9</strain>
    </source>
</reference>
<keyword evidence="6" id="KW-0967">Endosome</keyword>
<keyword evidence="5" id="KW-0963">Cytoplasm</keyword>
<feature type="domain" description="Vta1/callose synthase N-terminal" evidence="10">
    <location>
        <begin position="13"/>
        <end position="162"/>
    </location>
</feature>
<evidence type="ECO:0000256" key="2">
    <source>
        <dbReference type="ARBA" id="ARBA00004496"/>
    </source>
</evidence>
<evidence type="ECO:0000256" key="8">
    <source>
        <dbReference type="ARBA" id="ARBA00023136"/>
    </source>
</evidence>
<dbReference type="GO" id="GO:0032511">
    <property type="term" value="P:late endosome to vacuole transport via multivesicular body sorting pathway"/>
    <property type="evidence" value="ECO:0007669"/>
    <property type="project" value="InterPro"/>
</dbReference>
<feature type="compositionally biased region" description="Polar residues" evidence="9">
    <location>
        <begin position="236"/>
        <end position="254"/>
    </location>
</feature>
<dbReference type="Pfam" id="PF18097">
    <property type="entry name" value="Vta1_C"/>
    <property type="match status" value="1"/>
</dbReference>
<feature type="compositionally biased region" description="Acidic residues" evidence="9">
    <location>
        <begin position="220"/>
        <end position="233"/>
    </location>
</feature>
<name>A0AAV5QGT3_9ASCO</name>
<evidence type="ECO:0000256" key="7">
    <source>
        <dbReference type="ARBA" id="ARBA00022927"/>
    </source>
</evidence>
<dbReference type="Gene3D" id="1.25.40.270">
    <property type="entry name" value="Vacuolar protein sorting-associated protein vta1"/>
    <property type="match status" value="1"/>
</dbReference>
<keyword evidence="4" id="KW-0813">Transport</keyword>
<dbReference type="Gene3D" id="1.20.5.420">
    <property type="entry name" value="Immunoglobulin FC, subunit C"/>
    <property type="match status" value="1"/>
</dbReference>
<feature type="region of interest" description="Disordered" evidence="9">
    <location>
        <begin position="192"/>
        <end position="254"/>
    </location>
</feature>
<dbReference type="GO" id="GO:0015031">
    <property type="term" value="P:protein transport"/>
    <property type="evidence" value="ECO:0007669"/>
    <property type="project" value="UniProtKB-KW"/>
</dbReference>
<keyword evidence="8" id="KW-0472">Membrane</keyword>
<evidence type="ECO:0000256" key="1">
    <source>
        <dbReference type="ARBA" id="ARBA00004481"/>
    </source>
</evidence>
<dbReference type="InterPro" id="IPR041212">
    <property type="entry name" value="Vta1_C"/>
</dbReference>
<dbReference type="RefSeq" id="XP_064850605.1">
    <property type="nucleotide sequence ID" value="XM_064994533.1"/>
</dbReference>
<dbReference type="AlphaFoldDB" id="A0AAV5QGT3"/>
<organism evidence="12 13">
    <name type="scientific">Saccharomycopsis crataegensis</name>
    <dbReference type="NCBI Taxonomy" id="43959"/>
    <lineage>
        <taxon>Eukaryota</taxon>
        <taxon>Fungi</taxon>
        <taxon>Dikarya</taxon>
        <taxon>Ascomycota</taxon>
        <taxon>Saccharomycotina</taxon>
        <taxon>Saccharomycetes</taxon>
        <taxon>Saccharomycopsidaceae</taxon>
        <taxon>Saccharomycopsis</taxon>
    </lineage>
</organism>
<feature type="domain" description="Vta1 C-terminal" evidence="11">
    <location>
        <begin position="323"/>
        <end position="359"/>
    </location>
</feature>
<dbReference type="Proteomes" id="UP001360560">
    <property type="component" value="Unassembled WGS sequence"/>
</dbReference>
<dbReference type="Pfam" id="PF04652">
    <property type="entry name" value="Vta1"/>
    <property type="match status" value="1"/>
</dbReference>
<comment type="subcellular location">
    <subcellularLocation>
        <location evidence="2">Cytoplasm</location>
    </subcellularLocation>
    <subcellularLocation>
        <location evidence="1">Endosome membrane</location>
        <topology evidence="1">Peripheral membrane protein</topology>
    </subcellularLocation>
</comment>
<evidence type="ECO:0000256" key="4">
    <source>
        <dbReference type="ARBA" id="ARBA00022448"/>
    </source>
</evidence>
<accession>A0AAV5QGT3</accession>
<proteinExistence type="inferred from homology"/>
<dbReference type="PANTHER" id="PTHR46009:SF1">
    <property type="entry name" value="VACUOLAR PROTEIN SORTING-ASSOCIATED PROTEIN VTA1 HOMOLOG"/>
    <property type="match status" value="1"/>
</dbReference>
<dbReference type="GO" id="GO:0010008">
    <property type="term" value="C:endosome membrane"/>
    <property type="evidence" value="ECO:0007669"/>
    <property type="project" value="UniProtKB-SubCell"/>
</dbReference>
<evidence type="ECO:0000259" key="10">
    <source>
        <dbReference type="Pfam" id="PF04652"/>
    </source>
</evidence>
<evidence type="ECO:0000256" key="3">
    <source>
        <dbReference type="ARBA" id="ARBA00007895"/>
    </source>
</evidence>
<evidence type="ECO:0000313" key="13">
    <source>
        <dbReference type="Proteomes" id="UP001360560"/>
    </source>
</evidence>
<dbReference type="GO" id="GO:0005771">
    <property type="term" value="C:multivesicular body"/>
    <property type="evidence" value="ECO:0007669"/>
    <property type="project" value="TreeGrafter"/>
</dbReference>
<keyword evidence="7" id="KW-0653">Protein transport</keyword>
<dbReference type="InterPro" id="IPR044538">
    <property type="entry name" value="Vta1-like"/>
</dbReference>
<dbReference type="InterPro" id="IPR023175">
    <property type="entry name" value="Vta1/CALS_N_sf"/>
</dbReference>
<feature type="compositionally biased region" description="Basic and acidic residues" evidence="9">
    <location>
        <begin position="192"/>
        <end position="219"/>
    </location>
</feature>
<dbReference type="GeneID" id="90071584"/>
<dbReference type="InterPro" id="IPR039431">
    <property type="entry name" value="Vta1/CALS_N"/>
</dbReference>
<evidence type="ECO:0000313" key="12">
    <source>
        <dbReference type="EMBL" id="GMM33605.1"/>
    </source>
</evidence>